<dbReference type="PANTHER" id="PTHR40448:SF1">
    <property type="entry name" value="TWO-COMPONENT SENSOR HISTIDINE KINASE"/>
    <property type="match status" value="1"/>
</dbReference>
<keyword evidence="5" id="KW-1185">Reference proteome</keyword>
<evidence type="ECO:0000313" key="5">
    <source>
        <dbReference type="Proteomes" id="UP000596739"/>
    </source>
</evidence>
<accession>A0ABS1ERH5</accession>
<gene>
    <name evidence="4" type="ORF">JHL18_15295</name>
</gene>
<feature type="transmembrane region" description="Helical" evidence="2">
    <location>
        <begin position="151"/>
        <end position="171"/>
    </location>
</feature>
<organism evidence="4 5">
    <name type="scientific">Clostridium yunnanense</name>
    <dbReference type="NCBI Taxonomy" id="2800325"/>
    <lineage>
        <taxon>Bacteria</taxon>
        <taxon>Bacillati</taxon>
        <taxon>Bacillota</taxon>
        <taxon>Clostridia</taxon>
        <taxon>Eubacteriales</taxon>
        <taxon>Clostridiaceae</taxon>
        <taxon>Clostridium</taxon>
    </lineage>
</organism>
<reference evidence="5" key="1">
    <citation type="submission" date="2021-01" db="EMBL/GenBank/DDBJ databases">
        <title>Genome public.</title>
        <authorList>
            <person name="Liu C."/>
            <person name="Sun Q."/>
        </authorList>
    </citation>
    <scope>NUCLEOTIDE SEQUENCE [LARGE SCALE GENOMIC DNA]</scope>
    <source>
        <strain evidence="5">YIM B02505</strain>
    </source>
</reference>
<feature type="transmembrane region" description="Helical" evidence="2">
    <location>
        <begin position="31"/>
        <end position="64"/>
    </location>
</feature>
<proteinExistence type="predicted"/>
<dbReference type="Proteomes" id="UP000596739">
    <property type="component" value="Unassembled WGS sequence"/>
</dbReference>
<dbReference type="InterPro" id="IPR032834">
    <property type="entry name" value="NatK-like_C"/>
</dbReference>
<dbReference type="SUPFAM" id="SSF55874">
    <property type="entry name" value="ATPase domain of HSP90 chaperone/DNA topoisomerase II/histidine kinase"/>
    <property type="match status" value="1"/>
</dbReference>
<evidence type="ECO:0000256" key="1">
    <source>
        <dbReference type="SAM" id="Coils"/>
    </source>
</evidence>
<dbReference type="Gene3D" id="3.30.565.10">
    <property type="entry name" value="Histidine kinase-like ATPase, C-terminal domain"/>
    <property type="match status" value="1"/>
</dbReference>
<feature type="coiled-coil region" evidence="1">
    <location>
        <begin position="217"/>
        <end position="244"/>
    </location>
</feature>
<keyword evidence="1" id="KW-0175">Coiled coil</keyword>
<keyword evidence="2" id="KW-0812">Transmembrane</keyword>
<name>A0ABS1ERH5_9CLOT</name>
<feature type="transmembrane region" description="Helical" evidence="2">
    <location>
        <begin position="111"/>
        <end position="131"/>
    </location>
</feature>
<feature type="transmembrane region" description="Helical" evidence="2">
    <location>
        <begin position="71"/>
        <end position="99"/>
    </location>
</feature>
<dbReference type="EMBL" id="JAENHN010000043">
    <property type="protein sequence ID" value="MBK1811986.1"/>
    <property type="molecule type" value="Genomic_DNA"/>
</dbReference>
<evidence type="ECO:0000313" key="4">
    <source>
        <dbReference type="EMBL" id="MBK1811986.1"/>
    </source>
</evidence>
<feature type="domain" description="Sensor histidine kinase NatK-like C-terminal" evidence="3">
    <location>
        <begin position="329"/>
        <end position="431"/>
    </location>
</feature>
<evidence type="ECO:0000259" key="3">
    <source>
        <dbReference type="Pfam" id="PF14501"/>
    </source>
</evidence>
<feature type="transmembrane region" description="Helical" evidence="2">
    <location>
        <begin position="7"/>
        <end position="25"/>
    </location>
</feature>
<keyword evidence="2" id="KW-1133">Transmembrane helix</keyword>
<keyword evidence="2" id="KW-0472">Membrane</keyword>
<feature type="transmembrane region" description="Helical" evidence="2">
    <location>
        <begin position="183"/>
        <end position="201"/>
    </location>
</feature>
<comment type="caution">
    <text evidence="4">The sequence shown here is derived from an EMBL/GenBank/DDBJ whole genome shotgun (WGS) entry which is preliminary data.</text>
</comment>
<dbReference type="InterPro" id="IPR036890">
    <property type="entry name" value="HATPase_C_sf"/>
</dbReference>
<evidence type="ECO:0000256" key="2">
    <source>
        <dbReference type="SAM" id="Phobius"/>
    </source>
</evidence>
<dbReference type="Pfam" id="PF14501">
    <property type="entry name" value="HATPase_c_5"/>
    <property type="match status" value="1"/>
</dbReference>
<dbReference type="PANTHER" id="PTHR40448">
    <property type="entry name" value="TWO-COMPONENT SENSOR HISTIDINE KINASE"/>
    <property type="match status" value="1"/>
</dbReference>
<sequence length="431" mass="49534">MEYVLMLEDIMMITIILYTVNYYKIPIKNYVYMYICSYLLSCLLVTKFQSIIIIGVSVIIFIFLSQNMKKIHALFITLSTLLTCFFANIIQLIICYEILNIDVNNARSSFLTYSLLLFLGTIISLIIAIILRKVLKNNMDKLDLSKTNKEYIFMALALLLTIVIFYVNYIVFNRGNGSSNEQMALNLLLYFLYFGMLIFIYKTMKESITRKLEIESRENEFKNLKEYTENIESLYSEMRKFRHDYTNILASLTGYIDNNNIDGLREYFEKDILGLNEAFEKRNDNIGILKNVKIIEMKGLIASKLIKAQKLNIKTRVEVLEPINKININIISMCRILGILLDNAIDAAQESVEKQIAIALINSGDYVVLIVSNSVSENVAPIHKIFKKGFSTKGENRGIGLSNLKEILSNYSKSTIETKIVEGVFTQTLKI</sequence>
<protein>
    <submittedName>
        <fullName evidence="4">GHKL domain-containing protein</fullName>
    </submittedName>
</protein>